<evidence type="ECO:0000256" key="1">
    <source>
        <dbReference type="SAM" id="MobiDB-lite"/>
    </source>
</evidence>
<gene>
    <name evidence="2" type="ORF">E2C01_001804</name>
</gene>
<accession>A0A5B7CK79</accession>
<dbReference type="EMBL" id="VSRR010000059">
    <property type="protein sequence ID" value="MPC09201.1"/>
    <property type="molecule type" value="Genomic_DNA"/>
</dbReference>
<protein>
    <submittedName>
        <fullName evidence="2">Uncharacterized protein</fullName>
    </submittedName>
</protein>
<dbReference type="AlphaFoldDB" id="A0A5B7CK79"/>
<comment type="caution">
    <text evidence="2">The sequence shown here is derived from an EMBL/GenBank/DDBJ whole genome shotgun (WGS) entry which is preliminary data.</text>
</comment>
<keyword evidence="3" id="KW-1185">Reference proteome</keyword>
<evidence type="ECO:0000313" key="2">
    <source>
        <dbReference type="EMBL" id="MPC09201.1"/>
    </source>
</evidence>
<reference evidence="2 3" key="1">
    <citation type="submission" date="2019-05" db="EMBL/GenBank/DDBJ databases">
        <title>Another draft genome of Portunus trituberculatus and its Hox gene families provides insights of decapod evolution.</title>
        <authorList>
            <person name="Jeong J.-H."/>
            <person name="Song I."/>
            <person name="Kim S."/>
            <person name="Choi T."/>
            <person name="Kim D."/>
            <person name="Ryu S."/>
            <person name="Kim W."/>
        </authorList>
    </citation>
    <scope>NUCLEOTIDE SEQUENCE [LARGE SCALE GENOMIC DNA]</scope>
    <source>
        <tissue evidence="2">Muscle</tissue>
    </source>
</reference>
<feature type="region of interest" description="Disordered" evidence="1">
    <location>
        <begin position="50"/>
        <end position="74"/>
    </location>
</feature>
<organism evidence="2 3">
    <name type="scientific">Portunus trituberculatus</name>
    <name type="common">Swimming crab</name>
    <name type="synonym">Neptunus trituberculatus</name>
    <dbReference type="NCBI Taxonomy" id="210409"/>
    <lineage>
        <taxon>Eukaryota</taxon>
        <taxon>Metazoa</taxon>
        <taxon>Ecdysozoa</taxon>
        <taxon>Arthropoda</taxon>
        <taxon>Crustacea</taxon>
        <taxon>Multicrustacea</taxon>
        <taxon>Malacostraca</taxon>
        <taxon>Eumalacostraca</taxon>
        <taxon>Eucarida</taxon>
        <taxon>Decapoda</taxon>
        <taxon>Pleocyemata</taxon>
        <taxon>Brachyura</taxon>
        <taxon>Eubrachyura</taxon>
        <taxon>Portunoidea</taxon>
        <taxon>Portunidae</taxon>
        <taxon>Portuninae</taxon>
        <taxon>Portunus</taxon>
    </lineage>
</organism>
<dbReference type="Proteomes" id="UP000324222">
    <property type="component" value="Unassembled WGS sequence"/>
</dbReference>
<evidence type="ECO:0000313" key="3">
    <source>
        <dbReference type="Proteomes" id="UP000324222"/>
    </source>
</evidence>
<name>A0A5B7CK79_PORTR</name>
<sequence>MKDDLASRTLKNGRGSIRGIENLGKLILRGGGGAVGVLSGGCFHLGFNRTLGRKDESDGSGSFQSVIGREKTVL</sequence>
<proteinExistence type="predicted"/>